<gene>
    <name evidence="7" type="ORF">CLEP1334_LOCUS29958</name>
</gene>
<dbReference type="Pfam" id="PF00254">
    <property type="entry name" value="FKBP_C"/>
    <property type="match status" value="1"/>
</dbReference>
<dbReference type="GO" id="GO:0003755">
    <property type="term" value="F:peptidyl-prolyl cis-trans isomerase activity"/>
    <property type="evidence" value="ECO:0007669"/>
    <property type="project" value="UniProtKB-KW"/>
</dbReference>
<accession>A0A7S0JL83</accession>
<dbReference type="GO" id="GO:0005783">
    <property type="term" value="C:endoplasmic reticulum"/>
    <property type="evidence" value="ECO:0007669"/>
    <property type="project" value="TreeGrafter"/>
</dbReference>
<name>A0A7S0JL83_9EUKA</name>
<evidence type="ECO:0000259" key="6">
    <source>
        <dbReference type="PROSITE" id="PS50059"/>
    </source>
</evidence>
<dbReference type="InterPro" id="IPR046357">
    <property type="entry name" value="PPIase_dom_sf"/>
</dbReference>
<evidence type="ECO:0000256" key="1">
    <source>
        <dbReference type="ARBA" id="ARBA00000971"/>
    </source>
</evidence>
<reference evidence="7" key="1">
    <citation type="submission" date="2021-01" db="EMBL/GenBank/DDBJ databases">
        <authorList>
            <person name="Corre E."/>
            <person name="Pelletier E."/>
            <person name="Niang G."/>
            <person name="Scheremetjew M."/>
            <person name="Finn R."/>
            <person name="Kale V."/>
            <person name="Holt S."/>
            <person name="Cochrane G."/>
            <person name="Meng A."/>
            <person name="Brown T."/>
            <person name="Cohen L."/>
        </authorList>
    </citation>
    <scope>NUCLEOTIDE SEQUENCE</scope>
    <source>
        <strain evidence="7">RCC1130</strain>
    </source>
</reference>
<proteinExistence type="predicted"/>
<dbReference type="AlphaFoldDB" id="A0A7S0JL83"/>
<dbReference type="SMART" id="SM00228">
    <property type="entry name" value="PDZ"/>
    <property type="match status" value="1"/>
</dbReference>
<sequence length="295" mass="30968">MRFSGEFALHRRALIAACCASLSLRGSLPPASRADGDYAVRSFARAGDEFDVLFAANVPLGISLRDLSVGVQPGQGATSRVLISDVEPDSQAAVNGVEIDQILVAVNGVNVERKTAEGVRKALGAAQAAGGKLKLTLKDATLFSNLLVDPPSRGVDKVVASTALTPSDSESELQVLRVTRTSLPRPCTRPASDGDLLEIAYEGRLANGSVFDGMQLALRQGDATIQFVLGKQPAGQFPPSWDVSLRGMCVGEQRTIEVPPVIGFGEKGLPKRGVPPNSPLVYDVELVAVNANTAP</sequence>
<dbReference type="InterPro" id="IPR001179">
    <property type="entry name" value="PPIase_FKBP_dom"/>
</dbReference>
<evidence type="ECO:0000256" key="2">
    <source>
        <dbReference type="ARBA" id="ARBA00013194"/>
    </source>
</evidence>
<organism evidence="7">
    <name type="scientific">Calcidiscus leptoporus</name>
    <dbReference type="NCBI Taxonomy" id="127549"/>
    <lineage>
        <taxon>Eukaryota</taxon>
        <taxon>Haptista</taxon>
        <taxon>Haptophyta</taxon>
        <taxon>Prymnesiophyceae</taxon>
        <taxon>Coccolithales</taxon>
        <taxon>Calcidiscaceae</taxon>
        <taxon>Calcidiscus</taxon>
    </lineage>
</organism>
<evidence type="ECO:0000256" key="4">
    <source>
        <dbReference type="ARBA" id="ARBA00023235"/>
    </source>
</evidence>
<dbReference type="Gene3D" id="2.30.42.10">
    <property type="match status" value="1"/>
</dbReference>
<dbReference type="EC" id="5.2.1.8" evidence="2 5"/>
<dbReference type="PANTHER" id="PTHR45779">
    <property type="entry name" value="PEPTIDYLPROLYL ISOMERASE"/>
    <property type="match status" value="1"/>
</dbReference>
<comment type="catalytic activity">
    <reaction evidence="1 5">
        <text>[protein]-peptidylproline (omega=180) = [protein]-peptidylproline (omega=0)</text>
        <dbReference type="Rhea" id="RHEA:16237"/>
        <dbReference type="Rhea" id="RHEA-COMP:10747"/>
        <dbReference type="Rhea" id="RHEA-COMP:10748"/>
        <dbReference type="ChEBI" id="CHEBI:83833"/>
        <dbReference type="ChEBI" id="CHEBI:83834"/>
        <dbReference type="EC" id="5.2.1.8"/>
    </reaction>
</comment>
<dbReference type="PANTHER" id="PTHR45779:SF7">
    <property type="entry name" value="PEPTIDYLPROLYL ISOMERASE"/>
    <property type="match status" value="1"/>
</dbReference>
<evidence type="ECO:0000313" key="7">
    <source>
        <dbReference type="EMBL" id="CAD8554667.1"/>
    </source>
</evidence>
<dbReference type="SUPFAM" id="SSF54534">
    <property type="entry name" value="FKBP-like"/>
    <property type="match status" value="1"/>
</dbReference>
<dbReference type="InterPro" id="IPR044609">
    <property type="entry name" value="FKBP2/11"/>
</dbReference>
<dbReference type="PROSITE" id="PS50059">
    <property type="entry name" value="FKBP_PPIASE"/>
    <property type="match status" value="1"/>
</dbReference>
<dbReference type="SUPFAM" id="SSF50156">
    <property type="entry name" value="PDZ domain-like"/>
    <property type="match status" value="1"/>
</dbReference>
<keyword evidence="3 5" id="KW-0697">Rotamase</keyword>
<evidence type="ECO:0000256" key="5">
    <source>
        <dbReference type="PROSITE-ProRule" id="PRU00277"/>
    </source>
</evidence>
<dbReference type="InterPro" id="IPR001478">
    <property type="entry name" value="PDZ"/>
</dbReference>
<dbReference type="Gene3D" id="3.10.50.40">
    <property type="match status" value="1"/>
</dbReference>
<feature type="domain" description="PPIase FKBP-type" evidence="6">
    <location>
        <begin position="194"/>
        <end position="290"/>
    </location>
</feature>
<keyword evidence="4 5" id="KW-0413">Isomerase</keyword>
<dbReference type="EMBL" id="HBER01060048">
    <property type="protein sequence ID" value="CAD8554667.1"/>
    <property type="molecule type" value="Transcribed_RNA"/>
</dbReference>
<protein>
    <recommendedName>
        <fullName evidence="2 5">peptidylprolyl isomerase</fullName>
        <ecNumber evidence="2 5">5.2.1.8</ecNumber>
    </recommendedName>
</protein>
<dbReference type="InterPro" id="IPR036034">
    <property type="entry name" value="PDZ_sf"/>
</dbReference>
<evidence type="ECO:0000256" key="3">
    <source>
        <dbReference type="ARBA" id="ARBA00023110"/>
    </source>
</evidence>